<organism evidence="1 2">
    <name type="scientific">Arctium lappa</name>
    <name type="common">Greater burdock</name>
    <name type="synonym">Lappa major</name>
    <dbReference type="NCBI Taxonomy" id="4217"/>
    <lineage>
        <taxon>Eukaryota</taxon>
        <taxon>Viridiplantae</taxon>
        <taxon>Streptophyta</taxon>
        <taxon>Embryophyta</taxon>
        <taxon>Tracheophyta</taxon>
        <taxon>Spermatophyta</taxon>
        <taxon>Magnoliopsida</taxon>
        <taxon>eudicotyledons</taxon>
        <taxon>Gunneridae</taxon>
        <taxon>Pentapetalae</taxon>
        <taxon>asterids</taxon>
        <taxon>campanulids</taxon>
        <taxon>Asterales</taxon>
        <taxon>Asteraceae</taxon>
        <taxon>Carduoideae</taxon>
        <taxon>Cardueae</taxon>
        <taxon>Arctiinae</taxon>
        <taxon>Arctium</taxon>
    </lineage>
</organism>
<dbReference type="Proteomes" id="UP001055879">
    <property type="component" value="Linkage Group LG05"/>
</dbReference>
<sequence>MTRGFSFTLIHIEACIEYVSDLVHVFFCNHVCMCQLDLGTKDNPDLVFIWLDQVHWLIKFYYVRKSSCHSKFSLPSSMAAITTTTATLLVKQICLPTPSPSPLSIRICCKFLSTVPPPLRFVSRPISYAPIRCATASGSDGGNKKASARLSQVQQQLHEAMERAAGGDEPIPKITLDHVTVSFARSGGPGGQNVNKVNTKVDMRFNVNAADWLSERVREKILQMEKNRINKDGELVISSTRTRTQKGNIEDALEKLQAIIDAASYVPPPPSEEQVKKITKIAAVAEQKRLQNKKVLSQKKAFRRSRDSYD</sequence>
<protein>
    <submittedName>
        <fullName evidence="1">Uncharacterized protein</fullName>
    </submittedName>
</protein>
<reference evidence="1 2" key="2">
    <citation type="journal article" date="2022" name="Mol. Ecol. Resour.">
        <title>The genomes of chicory, endive, great burdock and yacon provide insights into Asteraceae paleo-polyploidization history and plant inulin production.</title>
        <authorList>
            <person name="Fan W."/>
            <person name="Wang S."/>
            <person name="Wang H."/>
            <person name="Wang A."/>
            <person name="Jiang F."/>
            <person name="Liu H."/>
            <person name="Zhao H."/>
            <person name="Xu D."/>
            <person name="Zhang Y."/>
        </authorList>
    </citation>
    <scope>NUCLEOTIDE SEQUENCE [LARGE SCALE GENOMIC DNA]</scope>
    <source>
        <strain evidence="2">cv. Niubang</strain>
    </source>
</reference>
<dbReference type="EMBL" id="CM042051">
    <property type="protein sequence ID" value="KAI3727523.1"/>
    <property type="molecule type" value="Genomic_DNA"/>
</dbReference>
<proteinExistence type="predicted"/>
<gene>
    <name evidence="1" type="ORF">L6452_16139</name>
</gene>
<reference evidence="2" key="1">
    <citation type="journal article" date="2022" name="Mol. Ecol. Resour.">
        <title>The genomes of chicory, endive, great burdock and yacon provide insights into Asteraceae palaeo-polyploidization history and plant inulin production.</title>
        <authorList>
            <person name="Fan W."/>
            <person name="Wang S."/>
            <person name="Wang H."/>
            <person name="Wang A."/>
            <person name="Jiang F."/>
            <person name="Liu H."/>
            <person name="Zhao H."/>
            <person name="Xu D."/>
            <person name="Zhang Y."/>
        </authorList>
    </citation>
    <scope>NUCLEOTIDE SEQUENCE [LARGE SCALE GENOMIC DNA]</scope>
    <source>
        <strain evidence="2">cv. Niubang</strain>
    </source>
</reference>
<comment type="caution">
    <text evidence="1">The sequence shown here is derived from an EMBL/GenBank/DDBJ whole genome shotgun (WGS) entry which is preliminary data.</text>
</comment>
<evidence type="ECO:0000313" key="1">
    <source>
        <dbReference type="EMBL" id="KAI3727523.1"/>
    </source>
</evidence>
<evidence type="ECO:0000313" key="2">
    <source>
        <dbReference type="Proteomes" id="UP001055879"/>
    </source>
</evidence>
<accession>A0ACB9BZW4</accession>
<keyword evidence="2" id="KW-1185">Reference proteome</keyword>
<name>A0ACB9BZW4_ARCLA</name>